<dbReference type="Proteomes" id="UP000222788">
    <property type="component" value="Unassembled WGS sequence"/>
</dbReference>
<evidence type="ECO:0000256" key="1">
    <source>
        <dbReference type="SAM" id="MobiDB-lite"/>
    </source>
</evidence>
<protein>
    <submittedName>
        <fullName evidence="5">Protein CSF1</fullName>
    </submittedName>
</protein>
<feature type="compositionally biased region" description="Polar residues" evidence="1">
    <location>
        <begin position="2877"/>
        <end position="2887"/>
    </location>
</feature>
<evidence type="ECO:0000313" key="5">
    <source>
        <dbReference type="EMBL" id="PHH56213.1"/>
    </source>
</evidence>
<reference evidence="5 6" key="2">
    <citation type="journal article" date="2013" name="IMA Fungus">
        <title>IMA Genome-F 1: Ceratocystis fimbriata: Draft nuclear genome sequence for the plant pathogen, Ceratocystis fimbriata.</title>
        <authorList>
            <person name="Wilken P.M."/>
            <person name="Steenkamp E.T."/>
            <person name="Wingfield M.J."/>
            <person name="de Beer Z.W."/>
            <person name="Wingfield B.D."/>
        </authorList>
    </citation>
    <scope>NUCLEOTIDE SEQUENCE [LARGE SCALE GENOMIC DNA]</scope>
    <source>
        <strain evidence="5 6">CBS 114723</strain>
    </source>
</reference>
<feature type="compositionally biased region" description="Basic and acidic residues" evidence="1">
    <location>
        <begin position="1284"/>
        <end position="1294"/>
    </location>
</feature>
<dbReference type="InterPro" id="IPR029636">
    <property type="entry name" value="Csf1"/>
</dbReference>
<feature type="compositionally biased region" description="Polar residues" evidence="1">
    <location>
        <begin position="219"/>
        <end position="241"/>
    </location>
</feature>
<evidence type="ECO:0000313" key="6">
    <source>
        <dbReference type="Proteomes" id="UP000222788"/>
    </source>
</evidence>
<evidence type="ECO:0000256" key="2">
    <source>
        <dbReference type="SAM" id="Phobius"/>
    </source>
</evidence>
<dbReference type="Pfam" id="PF25038">
    <property type="entry name" value="Csf1_C"/>
    <property type="match status" value="3"/>
</dbReference>
<feature type="compositionally biased region" description="Polar residues" evidence="1">
    <location>
        <begin position="3154"/>
        <end position="3167"/>
    </location>
</feature>
<keyword evidence="2" id="KW-1133">Transmembrane helix</keyword>
<organism evidence="5 6">
    <name type="scientific">Ceratocystis fimbriata CBS 114723</name>
    <dbReference type="NCBI Taxonomy" id="1035309"/>
    <lineage>
        <taxon>Eukaryota</taxon>
        <taxon>Fungi</taxon>
        <taxon>Dikarya</taxon>
        <taxon>Ascomycota</taxon>
        <taxon>Pezizomycotina</taxon>
        <taxon>Sordariomycetes</taxon>
        <taxon>Hypocreomycetidae</taxon>
        <taxon>Microascales</taxon>
        <taxon>Ceratocystidaceae</taxon>
        <taxon>Ceratocystis</taxon>
    </lineage>
</organism>
<reference evidence="5 6" key="1">
    <citation type="journal article" date="2013" name="Fungal Biol.">
        <title>Analysis of microsatellite markers in the genome of the plant pathogen Ceratocystis fimbriata.</title>
        <authorList>
            <person name="Simpson M.C."/>
            <person name="Wilken P.M."/>
            <person name="Coetzee M.P."/>
            <person name="Wingfield M.J."/>
            <person name="Wingfield B.D."/>
        </authorList>
    </citation>
    <scope>NUCLEOTIDE SEQUENCE [LARGE SCALE GENOMIC DNA]</scope>
    <source>
        <strain evidence="5 6">CBS 114723</strain>
    </source>
</reference>
<evidence type="ECO:0000259" key="4">
    <source>
        <dbReference type="Pfam" id="PF25038"/>
    </source>
</evidence>
<feature type="compositionally biased region" description="Basic and acidic residues" evidence="1">
    <location>
        <begin position="2661"/>
        <end position="2682"/>
    </location>
</feature>
<dbReference type="Pfam" id="PF21678">
    <property type="entry name" value="Csf1_N"/>
    <property type="match status" value="1"/>
</dbReference>
<feature type="region of interest" description="Disordered" evidence="1">
    <location>
        <begin position="184"/>
        <end position="253"/>
    </location>
</feature>
<feature type="transmembrane region" description="Helical" evidence="2">
    <location>
        <begin position="43"/>
        <end position="62"/>
    </location>
</feature>
<dbReference type="GO" id="GO:0016020">
    <property type="term" value="C:membrane"/>
    <property type="evidence" value="ECO:0007669"/>
    <property type="project" value="InterPro"/>
</dbReference>
<feature type="region of interest" description="Disordered" evidence="1">
    <location>
        <begin position="1708"/>
        <end position="1732"/>
    </location>
</feature>
<feature type="region of interest" description="Disordered" evidence="1">
    <location>
        <begin position="2659"/>
        <end position="2726"/>
    </location>
</feature>
<accession>A0A2C5XLG1</accession>
<feature type="domain" description="Csf1 C-terminal region" evidence="4">
    <location>
        <begin position="2937"/>
        <end position="3122"/>
    </location>
</feature>
<feature type="compositionally biased region" description="Polar residues" evidence="1">
    <location>
        <begin position="1203"/>
        <end position="1221"/>
    </location>
</feature>
<feature type="transmembrane region" description="Helical" evidence="2">
    <location>
        <begin position="83"/>
        <end position="101"/>
    </location>
</feature>
<dbReference type="PANTHER" id="PTHR32085">
    <property type="entry name" value="PROTEIN CSF1"/>
    <property type="match status" value="1"/>
</dbReference>
<dbReference type="InterPro" id="IPR048636">
    <property type="entry name" value="Csf1_N"/>
</dbReference>
<feature type="domain" description="Csf1 C-terminal region" evidence="4">
    <location>
        <begin position="2704"/>
        <end position="2864"/>
    </location>
</feature>
<feature type="region of interest" description="Disordered" evidence="1">
    <location>
        <begin position="1178"/>
        <end position="1304"/>
    </location>
</feature>
<feature type="region of interest" description="Disordered" evidence="1">
    <location>
        <begin position="2617"/>
        <end position="2641"/>
    </location>
</feature>
<keyword evidence="6" id="KW-1185">Reference proteome</keyword>
<feature type="region of interest" description="Disordered" evidence="1">
    <location>
        <begin position="1830"/>
        <end position="1858"/>
    </location>
</feature>
<dbReference type="GO" id="GO:0006113">
    <property type="term" value="P:fermentation"/>
    <property type="evidence" value="ECO:0007669"/>
    <property type="project" value="InterPro"/>
</dbReference>
<proteinExistence type="predicted"/>
<feature type="region of interest" description="Disordered" evidence="1">
    <location>
        <begin position="554"/>
        <end position="582"/>
    </location>
</feature>
<feature type="domain" description="Csf1 N-terminal" evidence="3">
    <location>
        <begin position="55"/>
        <end position="869"/>
    </location>
</feature>
<comment type="caution">
    <text evidence="5">The sequence shown here is derived from an EMBL/GenBank/DDBJ whole genome shotgun (WGS) entry which is preliminary data.</text>
</comment>
<dbReference type="OrthoDB" id="10051416at2759"/>
<feature type="region of interest" description="Disordered" evidence="1">
    <location>
        <begin position="2865"/>
        <end position="2924"/>
    </location>
</feature>
<dbReference type="PANTHER" id="PTHR32085:SF3">
    <property type="entry name" value="PROTEIN CSF1"/>
    <property type="match status" value="1"/>
</dbReference>
<keyword evidence="2" id="KW-0812">Transmembrane</keyword>
<keyword evidence="2" id="KW-0472">Membrane</keyword>
<feature type="compositionally biased region" description="Low complexity" evidence="1">
    <location>
        <begin position="1717"/>
        <end position="1728"/>
    </location>
</feature>
<evidence type="ECO:0000259" key="3">
    <source>
        <dbReference type="Pfam" id="PF21678"/>
    </source>
</evidence>
<feature type="region of interest" description="Disordered" evidence="1">
    <location>
        <begin position="3145"/>
        <end position="3168"/>
    </location>
</feature>
<feature type="domain" description="Csf1 C-terminal region" evidence="4">
    <location>
        <begin position="3161"/>
        <end position="3444"/>
    </location>
</feature>
<dbReference type="EMBL" id="APWK03000001">
    <property type="protein sequence ID" value="PHH56213.1"/>
    <property type="molecule type" value="Genomic_DNA"/>
</dbReference>
<gene>
    <name evidence="5" type="primary">CSF1</name>
    <name evidence="5" type="ORF">CFIMG_000404RA</name>
</gene>
<dbReference type="InterPro" id="IPR056779">
    <property type="entry name" value="Csf1_C"/>
</dbReference>
<feature type="region of interest" description="Disordered" evidence="1">
    <location>
        <begin position="2509"/>
        <end position="2538"/>
    </location>
</feature>
<feature type="compositionally biased region" description="Low complexity" evidence="1">
    <location>
        <begin position="2904"/>
        <end position="2920"/>
    </location>
</feature>
<dbReference type="STRING" id="1035309.A0A2C5XLG1"/>
<feature type="compositionally biased region" description="Low complexity" evidence="1">
    <location>
        <begin position="1235"/>
        <end position="1283"/>
    </location>
</feature>
<name>A0A2C5XLG1_9PEZI</name>
<sequence length="3452" mass="381337">MSSPFSPSLAAALEPGPLDREHAMSINTREEPTVPVPDFNYEFLIYLIITSFVAMFFLLYLNRLFSYLVSYAIRTYTWHKHHIYVEIQALQISLLAGRVFVSGVRYHGKNEAFHIQQGYFTWCYWLRNVRNLGQLNDRLQDTEGQETSTKALPCRFAAHLVGIEWFVYNRTPIYDSMLEGLLRNSPPQTGPSSLEIHDTSSIRRRATRLSDEAGADEAYSSQGNTSSANLQNPIDAQTSHGAGSDNEKPPTTDESEIPLLLRVFPIHLEVNKAAMVMGNEHTKAVLVVKADDLSGDIDAISTDTPDPYRQVFNLRFKHPVVEMRQNADYREEQTARATRERRAAQTTEPVTKKPFFSWLFGGCVSSFHNMMPRWKYSMEPATPSAHTPIDTATSQPAGASQWQGLSRYLDDQAQDDKARWAHVEYAAEPVIVDSPSATMCIYWDSPTKVPELPDPALRSKEDPYATNINGEIPPAWGINMTIKGGVVNYGPWADRCRAELQNVFFPTLCKNAIPTPAIRPGEYRVATQFRMYIQLDDNVTVRILTREDSKNWKWKGKAPMPTDAPKRRRRDKKDAKPEAIPAQTRQPGWLEFKVSPNSTINYSMDMVAGTKGYSTTVDVDFPGTEMSSSVNHQILLRSGPFKVSCDMGSPLQWNALRAWNFGISSDDIELFLLRDHIFLITDLVEDWGSGPLTEYLVFTPFKYLISLDFRRFKLYLNVNDANVIDNAISMNENMFLVLGSSALAASLTIPIDQFRPPKNAIPFEVRLDPLMISLQLPPWNTQAAFMPSKEIGQAESLVACGKYEYNATTSVANTDTLVLDISIQSLVVKLFGSVLRYGLKLKDNYFGDDLHFRTVQEYQDMLQLREYNPSAETANRAPYKKSNDMDVVMAVKLDDTKIFVPGNLYSAERNIHVEMASITADARFTNYYMDLELIISPISLALGAFQQESDISTVSSTTTQMFIDGVRVFGNRLFGLPPSEPTYMCNWDLGVGAVTGECNAEFLAALALGGQALSFTFDDEENALVSFSSIVYYDVTFLRLHVDAVKLWVHVDEAAFLLSTGRIDVNYNDWARSHYSKKATISLPDIQISCINTEDSCSSRAKHFGCSSNGTSRANQTFVPAEADVMVKTHVQLTMIGRKFNFTEERKKQQELIRREDQRTQRIPFLLFPEYASDYMPEAVDPPAQDIPQVPHPINGEFLGDDQASSIRTGSSARSHGSQRTQRSRIIPKTGGGSTLRRQSSFLSFSSTASSSKSVLRPSDSSGSRSRSQISHSQPQSRPQPQSRRGERWRDAARRSSTYSEMTESIHDAQSSAVFSSQYFTPSFTLENVVPQSRDALALAIAEEQADYGDFMIADFPLEDIDPNSLSEDHTYTGFVVEFPRGISGFFTPASVQHTTKLLSALQPSSPDDILDSLHLSSMEDILRFKKEADIRGSILDVMVCLPSAHFRFLNSSSLDSPDPLLEEQDQYDVQLSKLAVVMRNTESWGDAFKAETRNDRTSFRASFGSMTFSASERLNGGAEPQAAVQAHIDGATFSMGSRDVTSIDTDIGNITCNMSSSKLQYLASLIHRTDVLVKSIGTTVEEVVSSHKNRVQFFVQQLLAQGQRIPDPPFIVRPSAVLRSVPGHLRVHDSWKMVQRLRQIWSKMDSLARDELLTACLEPHPMPPDDVQKQIIAMFTKWRGWDLGPLSDSVLIRRIFDRLEKDSVNAANSRATRGHSSTLPPASSSPSIDKNPPLLMTCHLGEIELVLDPGPKQNRAALMGLTAKVKSNDLRNLPPNDFDIGNLDEPSTTVINLHCREAAVKINWELCELVDDVLELYNRTAANSASSLAANGSVNPASPKGKPVSKKGIHPASTPKHLPEPRLHIVVAFGKSSLDLDTINLHSTMLCSGINGSILVDNHSGGAKTLNVILSSHAVTSSLFSHSLKLGMFQLQEPSLFISHEERETANMISHVVKCAPSSKSMSLIVKQDPLALFEVADLLIKDEFARLYKIKTSTMAKFAKTPTASPKAAASLKIIDQLSSIKINVAMFLNDYNVTIPLCQNLTYNIQGVVARAAVATNFGKELIFDFDIKENSHSFGVGSGLNVHEVSLLQIPPMNGRVLSVIGPTEHTISVATSLEMVQLDASAVYSLLMLPNKAQLTAEIEDMQVMAQALKRHFNDIVDPDQIGSPLSGPASKPSTVVSVEPTATPLVYSAHVSLAGLHVFGKTSLVSDPDPLAYVSFSLEKVHVEVTNQAGPGQPIFDSPQINLNLSHIGFDMRKGHEAAMRSCGSLVFSALLSMSLSGLGPAPEPGSSTGHDQCERWFSFQTNGLEIMLSPETVSTAIDIMGHMGDKMKDLDTTRERHYLRKLRHSKPRISINNTEDESSDTDLFDSVLDSFVYHFQIRDITLCWLVSGAMEESVGQEDLVLTVELIELSTRKSKSACLEIQNMQLQMVPVDEVKTSVRSHHSALLPEIIFKVASFSSGRSRKLAFQAVGKSVDVRLTSGFIIHATHLQDSLTRSASNIQKATENWSHPTPVDSISSPSTPTGLSSNTVEQRTGLSRKRVESLLIHADFAGAILHLSGRRSPPVPSLAAFSNDKPTSAPYCRTTSAGKYGQFKTDESNISATLHSPGLAWRSEYRDNGTDKPSLNGEIKVEGSSNTLHPTVVPLIMDMSSSFKEVVSEQKQRDDKKERQHEKAQTEKKKRSRTSETTSSWLGTVVTTDKKDNNKDSNSNNTAEDDNSMLGANPSNVFGKLNINIGLRITKQEFSLSCQPIARVAATGSFDSIYMAINTVHSNELGSFLTLTTSCSNLQASVQHVYSRDSTASFAVDSIVLSLMNSKHFSGTAGVSALLKVSPMQVAINARQMQDFLLFGEIWYPKEMRGNRDDGGGAVPMQQASVPTTDSTPIPVPVPALHGTTKDASQSNPDSPSTPSSPIEPTMAAPNGHFVQMYQQVSATAAFPWTATISIESLNVDLDMGQAVGKSVFVIRNFWVSSKKTSNWEQNLCLGFERIGIDSTGRMSGFVALHDFKLRTSIQWPDREQIVSLTPLIQSSLSFDQFRLKASWDYQAFLVADITSLDFLMYNRRGPNGDRLVAILDGEAVQAFGTPSSVAQGASLYRAILKFIQERKASFELSLQEIEKFTKRRSLSNALTVAAAAAAASSPNEESPANLLSTQGTQAESDGTMSKAPISLDTDVIVTLKAVNLGIFPSSFTDHQVFKIEALNAHARFAANFDEQRLHSLLDLTLGQLRVGLASVNSDPPKNSSDLSVKEVVQRSTGARGGTILKVPRVHAAMETWQSSQTNKIDYIFSSAFEGKVEVGWNYSRISFIRSMWASHIQSVQDTWGKTLPLANSIKVTGVPDATTATITATVPTKSEADEAEQKRKITAEVSVPQSKYEYHALREPIIQTPQLKDMGEATPPLEWIGLHRDRLPNLTHQIVIVTLLELAGEVEDAYSRILGSSDRAWTLR</sequence>